<dbReference type="Pfam" id="PF01408">
    <property type="entry name" value="GFO_IDH_MocA"/>
    <property type="match status" value="1"/>
</dbReference>
<comment type="caution">
    <text evidence="2">The sequence shown here is derived from an EMBL/GenBank/DDBJ whole genome shotgun (WGS) entry which is preliminary data.</text>
</comment>
<dbReference type="PANTHER" id="PTHR43377">
    <property type="entry name" value="BILIVERDIN REDUCTASE A"/>
    <property type="match status" value="1"/>
</dbReference>
<dbReference type="Gene3D" id="3.30.360.10">
    <property type="entry name" value="Dihydrodipicolinate Reductase, domain 2"/>
    <property type="match status" value="1"/>
</dbReference>
<accession>A0ABS9KUP7</accession>
<organism evidence="2 3">
    <name type="scientific">Terrimonas ginsenosidimutans</name>
    <dbReference type="NCBI Taxonomy" id="2908004"/>
    <lineage>
        <taxon>Bacteria</taxon>
        <taxon>Pseudomonadati</taxon>
        <taxon>Bacteroidota</taxon>
        <taxon>Chitinophagia</taxon>
        <taxon>Chitinophagales</taxon>
        <taxon>Chitinophagaceae</taxon>
        <taxon>Terrimonas</taxon>
    </lineage>
</organism>
<name>A0ABS9KUP7_9BACT</name>
<dbReference type="InterPro" id="IPR036291">
    <property type="entry name" value="NAD(P)-bd_dom_sf"/>
</dbReference>
<dbReference type="SUPFAM" id="SSF51735">
    <property type="entry name" value="NAD(P)-binding Rossmann-fold domains"/>
    <property type="match status" value="1"/>
</dbReference>
<protein>
    <submittedName>
        <fullName evidence="2">Gfo/Idh/MocA family oxidoreductase</fullName>
    </submittedName>
</protein>
<dbReference type="Gene3D" id="3.40.50.720">
    <property type="entry name" value="NAD(P)-binding Rossmann-like Domain"/>
    <property type="match status" value="1"/>
</dbReference>
<dbReference type="SUPFAM" id="SSF55347">
    <property type="entry name" value="Glyceraldehyde-3-phosphate dehydrogenase-like, C-terminal domain"/>
    <property type="match status" value="1"/>
</dbReference>
<feature type="domain" description="Gfo/Idh/MocA-like oxidoreductase N-terminal" evidence="1">
    <location>
        <begin position="30"/>
        <end position="140"/>
    </location>
</feature>
<proteinExistence type="predicted"/>
<dbReference type="PANTHER" id="PTHR43377:SF1">
    <property type="entry name" value="BILIVERDIN REDUCTASE A"/>
    <property type="match status" value="1"/>
</dbReference>
<reference evidence="2" key="1">
    <citation type="submission" date="2022-01" db="EMBL/GenBank/DDBJ databases">
        <authorList>
            <person name="Jo J.-H."/>
            <person name="Im W.-T."/>
        </authorList>
    </citation>
    <scope>NUCLEOTIDE SEQUENCE</scope>
    <source>
        <strain evidence="2">NA20</strain>
    </source>
</reference>
<keyword evidence="3" id="KW-1185">Reference proteome</keyword>
<evidence type="ECO:0000313" key="2">
    <source>
        <dbReference type="EMBL" id="MCG2616069.1"/>
    </source>
</evidence>
<evidence type="ECO:0000259" key="1">
    <source>
        <dbReference type="Pfam" id="PF01408"/>
    </source>
</evidence>
<sequence length="358" mass="39342">MGMILRSAIIGLGRMGAQPSIRLEGKICAGWLPVSHAEAILSVPGLSLSAMCDNDEERRNTYSAYYNVKNIFADYEEMLGAIRPDILSIATRTDIRCDVIRKAVSAGVKGIYAEKPISRSVADCKDAISAIRSGNVKLVYGATRRAMDIYRKAKKICWSGELGDVQHISTEFGRAALLWTLPHATDLILFFSNSHVWKEVQGNCRINQASYKHDRDELDDDPIVNNAYFSFDNGISASMIPGDGLNVRIFCSKGILTVNGDGHHIEISREGNFPNYFHKSEIITVDPLLSGTQRIFTALKNAVVSDSEVSIVTAEEILAGQELLFGIVQSFLAKGRIITPGELNENFVITGRSGDFYA</sequence>
<evidence type="ECO:0000313" key="3">
    <source>
        <dbReference type="Proteomes" id="UP001165367"/>
    </source>
</evidence>
<dbReference type="InterPro" id="IPR000683">
    <property type="entry name" value="Gfo/Idh/MocA-like_OxRdtase_N"/>
</dbReference>
<dbReference type="EMBL" id="JAKLTR010000011">
    <property type="protein sequence ID" value="MCG2616069.1"/>
    <property type="molecule type" value="Genomic_DNA"/>
</dbReference>
<dbReference type="InterPro" id="IPR051450">
    <property type="entry name" value="Gfo/Idh/MocA_Oxidoreductases"/>
</dbReference>
<gene>
    <name evidence="2" type="ORF">LZZ85_17365</name>
</gene>
<dbReference type="Proteomes" id="UP001165367">
    <property type="component" value="Unassembled WGS sequence"/>
</dbReference>
<dbReference type="RefSeq" id="WP_237874607.1">
    <property type="nucleotide sequence ID" value="NZ_JAKLTR010000011.1"/>
</dbReference>